<gene>
    <name evidence="2" type="ORF">Tci_838226</name>
</gene>
<evidence type="ECO:0000256" key="1">
    <source>
        <dbReference type="SAM" id="MobiDB-lite"/>
    </source>
</evidence>
<protein>
    <submittedName>
        <fullName evidence="2">Uncharacterized protein</fullName>
    </submittedName>
</protein>
<reference evidence="2" key="1">
    <citation type="journal article" date="2019" name="Sci. Rep.">
        <title>Draft genome of Tanacetum cinerariifolium, the natural source of mosquito coil.</title>
        <authorList>
            <person name="Yamashiro T."/>
            <person name="Shiraishi A."/>
            <person name="Satake H."/>
            <person name="Nakayama K."/>
        </authorList>
    </citation>
    <scope>NUCLEOTIDE SEQUENCE</scope>
</reference>
<proteinExistence type="predicted"/>
<evidence type="ECO:0000313" key="2">
    <source>
        <dbReference type="EMBL" id="GFC66256.1"/>
    </source>
</evidence>
<accession>A0A699Q8Z9</accession>
<feature type="region of interest" description="Disordered" evidence="1">
    <location>
        <begin position="1"/>
        <end position="26"/>
    </location>
</feature>
<sequence length="180" mass="19882">YKVGLSTRVESSDKESLGEEDASKQGRNIVDIDADKEITLVDETTKDQGRFDSQEMFDTGVLDDEEVVVEKVVADKEVSVVKEVNAASITTLVSAAATTTTAAITPTIYMDEITLDKALIKIKTSRPKARRIVMQNPSETPTPTPIVSFQQPSKVQDKGKGIMVKEPLKMKKKYQINFDK</sequence>
<organism evidence="2">
    <name type="scientific">Tanacetum cinerariifolium</name>
    <name type="common">Dalmatian daisy</name>
    <name type="synonym">Chrysanthemum cinerariifolium</name>
    <dbReference type="NCBI Taxonomy" id="118510"/>
    <lineage>
        <taxon>Eukaryota</taxon>
        <taxon>Viridiplantae</taxon>
        <taxon>Streptophyta</taxon>
        <taxon>Embryophyta</taxon>
        <taxon>Tracheophyta</taxon>
        <taxon>Spermatophyta</taxon>
        <taxon>Magnoliopsida</taxon>
        <taxon>eudicotyledons</taxon>
        <taxon>Gunneridae</taxon>
        <taxon>Pentapetalae</taxon>
        <taxon>asterids</taxon>
        <taxon>campanulids</taxon>
        <taxon>Asterales</taxon>
        <taxon>Asteraceae</taxon>
        <taxon>Asteroideae</taxon>
        <taxon>Anthemideae</taxon>
        <taxon>Anthemidinae</taxon>
        <taxon>Tanacetum</taxon>
    </lineage>
</organism>
<name>A0A699Q8Z9_TANCI</name>
<feature type="compositionally biased region" description="Basic and acidic residues" evidence="1">
    <location>
        <begin position="10"/>
        <end position="24"/>
    </location>
</feature>
<dbReference type="EMBL" id="BKCJ011010238">
    <property type="protein sequence ID" value="GFC66256.1"/>
    <property type="molecule type" value="Genomic_DNA"/>
</dbReference>
<comment type="caution">
    <text evidence="2">The sequence shown here is derived from an EMBL/GenBank/DDBJ whole genome shotgun (WGS) entry which is preliminary data.</text>
</comment>
<dbReference type="AlphaFoldDB" id="A0A699Q8Z9"/>
<feature type="non-terminal residue" evidence="2">
    <location>
        <position position="1"/>
    </location>
</feature>